<dbReference type="Proteomes" id="UP000239504">
    <property type="component" value="Unassembled WGS sequence"/>
</dbReference>
<evidence type="ECO:0000259" key="1">
    <source>
        <dbReference type="Pfam" id="PF07238"/>
    </source>
</evidence>
<name>A0A2S7K0Q8_9PROT</name>
<keyword evidence="3" id="KW-1185">Reference proteome</keyword>
<accession>A0A2S7K0Q8</accession>
<dbReference type="SUPFAM" id="SSF141371">
    <property type="entry name" value="PilZ domain-like"/>
    <property type="match status" value="2"/>
</dbReference>
<organism evidence="2 3">
    <name type="scientific">Hyphococcus luteus</name>
    <dbReference type="NCBI Taxonomy" id="2058213"/>
    <lineage>
        <taxon>Bacteria</taxon>
        <taxon>Pseudomonadati</taxon>
        <taxon>Pseudomonadota</taxon>
        <taxon>Alphaproteobacteria</taxon>
        <taxon>Parvularculales</taxon>
        <taxon>Parvularculaceae</taxon>
        <taxon>Hyphococcus</taxon>
    </lineage>
</organism>
<dbReference type="OrthoDB" id="9798164at2"/>
<dbReference type="InterPro" id="IPR009875">
    <property type="entry name" value="PilZ_domain"/>
</dbReference>
<evidence type="ECO:0000313" key="2">
    <source>
        <dbReference type="EMBL" id="PQA86056.1"/>
    </source>
</evidence>
<dbReference type="GO" id="GO:0035438">
    <property type="term" value="F:cyclic-di-GMP binding"/>
    <property type="evidence" value="ECO:0007669"/>
    <property type="project" value="InterPro"/>
</dbReference>
<proteinExistence type="predicted"/>
<feature type="domain" description="PilZ" evidence="1">
    <location>
        <begin position="7"/>
        <end position="94"/>
    </location>
</feature>
<dbReference type="RefSeq" id="WP_104831268.1">
    <property type="nucleotide sequence ID" value="NZ_PJCH01000015.1"/>
</dbReference>
<comment type="caution">
    <text evidence="2">The sequence shown here is derived from an EMBL/GenBank/DDBJ whole genome shotgun (WGS) entry which is preliminary data.</text>
</comment>
<protein>
    <recommendedName>
        <fullName evidence="1">PilZ domain-containing protein</fullName>
    </recommendedName>
</protein>
<evidence type="ECO:0000313" key="3">
    <source>
        <dbReference type="Proteomes" id="UP000239504"/>
    </source>
</evidence>
<gene>
    <name evidence="2" type="ORF">CW354_16915</name>
</gene>
<reference evidence="2 3" key="1">
    <citation type="submission" date="2017-12" db="EMBL/GenBank/DDBJ databases">
        <authorList>
            <person name="Hurst M.R.H."/>
        </authorList>
    </citation>
    <scope>NUCLEOTIDE SEQUENCE [LARGE SCALE GENOMIC DNA]</scope>
    <source>
        <strain evidence="2 3">SY-3-19</strain>
    </source>
</reference>
<dbReference type="EMBL" id="PJCH01000015">
    <property type="protein sequence ID" value="PQA86056.1"/>
    <property type="molecule type" value="Genomic_DNA"/>
</dbReference>
<dbReference type="Pfam" id="PF07238">
    <property type="entry name" value="PilZ"/>
    <property type="match status" value="2"/>
</dbReference>
<sequence length="199" mass="21819">MQNLEDDRRRAERFPLSIDLKFLLQGRHEATGMLLDISETGLALLSETQAEEGDDIVVYPIGLGRLAGKVVRAFDGGIGVQFALAKGQREIIRERLAAVLGGVPYMRLSEKRTSFRIRYNIDTHARIEGQDKTIACTIKDMSKTGCLLKADSQPPIGAEVTLGTLRGRVVRHIENGFAMEFHSAAAQAGAPLPPRQHTA</sequence>
<dbReference type="AlphaFoldDB" id="A0A2S7K0Q8"/>
<feature type="domain" description="PilZ" evidence="1">
    <location>
        <begin position="110"/>
        <end position="185"/>
    </location>
</feature>
<dbReference type="Gene3D" id="2.40.10.220">
    <property type="entry name" value="predicted glycosyltransferase like domains"/>
    <property type="match status" value="2"/>
</dbReference>